<gene>
    <name evidence="1" type="ORF">METZ01_LOCUS461280</name>
</gene>
<organism evidence="1">
    <name type="scientific">marine metagenome</name>
    <dbReference type="NCBI Taxonomy" id="408172"/>
    <lineage>
        <taxon>unclassified sequences</taxon>
        <taxon>metagenomes</taxon>
        <taxon>ecological metagenomes</taxon>
    </lineage>
</organism>
<evidence type="ECO:0000313" key="1">
    <source>
        <dbReference type="EMBL" id="SVE08426.1"/>
    </source>
</evidence>
<reference evidence="1" key="1">
    <citation type="submission" date="2018-05" db="EMBL/GenBank/DDBJ databases">
        <authorList>
            <person name="Lanie J.A."/>
            <person name="Ng W.-L."/>
            <person name="Kazmierczak K.M."/>
            <person name="Andrzejewski T.M."/>
            <person name="Davidsen T.M."/>
            <person name="Wayne K.J."/>
            <person name="Tettelin H."/>
            <person name="Glass J.I."/>
            <person name="Rusch D."/>
            <person name="Podicherti R."/>
            <person name="Tsui H.-C.T."/>
            <person name="Winkler M.E."/>
        </authorList>
    </citation>
    <scope>NUCLEOTIDE SEQUENCE</scope>
</reference>
<proteinExistence type="predicted"/>
<accession>A0A383AKJ7</accession>
<dbReference type="AlphaFoldDB" id="A0A383AKJ7"/>
<sequence length="192" mass="22447">MKEPIVVESEGYRYNLILWEFKNLPDKIIHKIKTKNNTDTFYETLVWELVEISKKIRKEQEIKNQTDPQEVSLKQLIIKRNNIRDEVEEYLESLLSQEIKNQKLSFFGGLIWPPVDFRIDNPPKLLVVSPRSEIVRSNETLINPDIEIHQMEIIENNLKKKHNLSGLVIQTGGLASYPTVVPSDVDLRELLE</sequence>
<feature type="non-terminal residue" evidence="1">
    <location>
        <position position="192"/>
    </location>
</feature>
<protein>
    <submittedName>
        <fullName evidence="1">Uncharacterized protein</fullName>
    </submittedName>
</protein>
<dbReference type="EMBL" id="UINC01193017">
    <property type="protein sequence ID" value="SVE08426.1"/>
    <property type="molecule type" value="Genomic_DNA"/>
</dbReference>
<name>A0A383AKJ7_9ZZZZ</name>